<name>A0ACD4NIF4_9HYPH</name>
<dbReference type="Proteomes" id="UP001163223">
    <property type="component" value="Chromosome"/>
</dbReference>
<gene>
    <name evidence="1" type="ORF">OXU80_17030</name>
</gene>
<keyword evidence="1" id="KW-0808">Transferase</keyword>
<dbReference type="EMBL" id="CP113520">
    <property type="protein sequence ID" value="WAJ26573.1"/>
    <property type="molecule type" value="Genomic_DNA"/>
</dbReference>
<dbReference type="EC" id="2.6.1.42" evidence="1"/>
<accession>A0ACD4NIF4</accession>
<evidence type="ECO:0000313" key="2">
    <source>
        <dbReference type="Proteomes" id="UP001163223"/>
    </source>
</evidence>
<organism evidence="1 2">
    <name type="scientific">Antarcticirhabdus aurantiaca</name>
    <dbReference type="NCBI Taxonomy" id="2606717"/>
    <lineage>
        <taxon>Bacteria</taxon>
        <taxon>Pseudomonadati</taxon>
        <taxon>Pseudomonadota</taxon>
        <taxon>Alphaproteobacteria</taxon>
        <taxon>Hyphomicrobiales</taxon>
        <taxon>Aurantimonadaceae</taxon>
        <taxon>Antarcticirhabdus</taxon>
    </lineage>
</organism>
<keyword evidence="1" id="KW-0032">Aminotransferase</keyword>
<reference evidence="1" key="1">
    <citation type="submission" date="2022-11" db="EMBL/GenBank/DDBJ databases">
        <title>beta-Carotene-producing bacterium, Jeongeuplla avenae sp. nov., alleviates the salt stress of Arabidopsis seedlings.</title>
        <authorList>
            <person name="Jiang L."/>
            <person name="Lee J."/>
        </authorList>
    </citation>
    <scope>NUCLEOTIDE SEQUENCE</scope>
    <source>
        <strain evidence="1">DY_R2A_6</strain>
    </source>
</reference>
<sequence length="290" mass="31318">MAGETSKTRTFVDGTWLDGNPGLIGPRSHAIWQGTSVFDGSRWFEGVAPDLDRHCARVNRSAEALGLKALVPAEEIARLTWEGLEGFDGSTAVYIRPMYWAEEGGFMGVPADPNSTRFLLCLYETPMQPPTKGLTLGVSPFRRPGPETMPTAAKAGCLYPNSGRAIMEAAGRGFDNALMLDPVGNVAETATSNIFLVAQGVVKTPTPNGCLLDGITRQRVIKLLREAGREVVECSLTVADFLAADEVFTTGNFSKVVPIARIEGRDYGAGEVWREAREAYWRFAGINASA</sequence>
<proteinExistence type="predicted"/>
<protein>
    <submittedName>
        <fullName evidence="1">Branched-chain amino acid aminotransferase</fullName>
        <ecNumber evidence="1">2.6.1.42</ecNumber>
    </submittedName>
</protein>
<evidence type="ECO:0000313" key="1">
    <source>
        <dbReference type="EMBL" id="WAJ26573.1"/>
    </source>
</evidence>
<keyword evidence="2" id="KW-1185">Reference proteome</keyword>